<proteinExistence type="predicted"/>
<name>A0ABY9AN46_PARCI</name>
<protein>
    <submittedName>
        <fullName evidence="8">MFS transporter</fullName>
    </submittedName>
</protein>
<dbReference type="Proteomes" id="UP001242732">
    <property type="component" value="Chromosome"/>
</dbReference>
<feature type="transmembrane region" description="Helical" evidence="6">
    <location>
        <begin position="99"/>
        <end position="120"/>
    </location>
</feature>
<gene>
    <name evidence="8" type="ORF">QRO08_21395</name>
</gene>
<evidence type="ECO:0000256" key="3">
    <source>
        <dbReference type="ARBA" id="ARBA00022692"/>
    </source>
</evidence>
<keyword evidence="4 6" id="KW-1133">Transmembrane helix</keyword>
<keyword evidence="5 6" id="KW-0472">Membrane</keyword>
<evidence type="ECO:0000256" key="4">
    <source>
        <dbReference type="ARBA" id="ARBA00022989"/>
    </source>
</evidence>
<feature type="transmembrane region" description="Helical" evidence="6">
    <location>
        <begin position="69"/>
        <end position="87"/>
    </location>
</feature>
<keyword evidence="2" id="KW-1003">Cell membrane</keyword>
<dbReference type="PROSITE" id="PS50850">
    <property type="entry name" value="MFS"/>
    <property type="match status" value="1"/>
</dbReference>
<evidence type="ECO:0000259" key="7">
    <source>
        <dbReference type="PROSITE" id="PS50850"/>
    </source>
</evidence>
<dbReference type="EMBL" id="CP127363">
    <property type="protein sequence ID" value="WIY48346.1"/>
    <property type="molecule type" value="Genomic_DNA"/>
</dbReference>
<evidence type="ECO:0000256" key="5">
    <source>
        <dbReference type="ARBA" id="ARBA00023136"/>
    </source>
</evidence>
<keyword evidence="9" id="KW-1185">Reference proteome</keyword>
<dbReference type="InterPro" id="IPR011701">
    <property type="entry name" value="MFS"/>
</dbReference>
<keyword evidence="3 6" id="KW-0812">Transmembrane</keyword>
<feature type="transmembrane region" description="Helical" evidence="6">
    <location>
        <begin position="233"/>
        <end position="256"/>
    </location>
</feature>
<dbReference type="InterPro" id="IPR036259">
    <property type="entry name" value="MFS_trans_sf"/>
</dbReference>
<dbReference type="CDD" id="cd17324">
    <property type="entry name" value="MFS_NepI_like"/>
    <property type="match status" value="1"/>
</dbReference>
<evidence type="ECO:0000313" key="9">
    <source>
        <dbReference type="Proteomes" id="UP001242732"/>
    </source>
</evidence>
<dbReference type="InterPro" id="IPR020846">
    <property type="entry name" value="MFS_dom"/>
</dbReference>
<feature type="transmembrane region" description="Helical" evidence="6">
    <location>
        <begin position="42"/>
        <end position="62"/>
    </location>
</feature>
<feature type="transmembrane region" description="Helical" evidence="6">
    <location>
        <begin position="326"/>
        <end position="353"/>
    </location>
</feature>
<evidence type="ECO:0000313" key="8">
    <source>
        <dbReference type="EMBL" id="WIY48346.1"/>
    </source>
</evidence>
<feature type="transmembrane region" description="Helical" evidence="6">
    <location>
        <begin position="203"/>
        <end position="227"/>
    </location>
</feature>
<dbReference type="Gene3D" id="1.20.1250.20">
    <property type="entry name" value="MFS general substrate transporter like domains"/>
    <property type="match status" value="2"/>
</dbReference>
<dbReference type="Pfam" id="PF07690">
    <property type="entry name" value="MFS_1"/>
    <property type="match status" value="1"/>
</dbReference>
<feature type="transmembrane region" description="Helical" evidence="6">
    <location>
        <begin position="359"/>
        <end position="381"/>
    </location>
</feature>
<feature type="transmembrane region" description="Helical" evidence="6">
    <location>
        <begin position="291"/>
        <end position="314"/>
    </location>
</feature>
<dbReference type="PANTHER" id="PTHR43124">
    <property type="entry name" value="PURINE EFFLUX PUMP PBUE"/>
    <property type="match status" value="1"/>
</dbReference>
<dbReference type="InterPro" id="IPR050189">
    <property type="entry name" value="MFS_Efflux_Transporters"/>
</dbReference>
<feature type="domain" description="Major facilitator superfamily (MFS) profile" evidence="7">
    <location>
        <begin position="4"/>
        <end position="380"/>
    </location>
</feature>
<feature type="transmembrane region" description="Helical" evidence="6">
    <location>
        <begin position="127"/>
        <end position="148"/>
    </location>
</feature>
<evidence type="ECO:0000256" key="2">
    <source>
        <dbReference type="ARBA" id="ARBA00022475"/>
    </source>
</evidence>
<accession>A0ABY9AN46</accession>
<evidence type="ECO:0000256" key="6">
    <source>
        <dbReference type="SAM" id="Phobius"/>
    </source>
</evidence>
<comment type="subcellular location">
    <subcellularLocation>
        <location evidence="1">Cell membrane</location>
        <topology evidence="1">Multi-pass membrane protein</topology>
    </subcellularLocation>
</comment>
<sequence>MPIALLALTICSFAIGTAEFVIVGLIPIVANDLVVSLPSAGLLVSLYAMGVAIGAPLLTAVTGKVHRKVLLIALMALFTASNIMAWASPSFETLIAARILTGLAHGVFYSIATIIAAGLVPKEKAASAIAIMFTGLTVALVTGVPIGTLIGQSFGWRSTFIVVASLGAVAILGTLIFVPHNIPASKPPKLRQIANVLTHPRLMLAYTITAIGYGGSFVAFTYLAPILEEVTGFSATVVSGVLLLYGVSVAIGNLYGGKLVDRYGAIPALRYIFLALSIVLVALAFTASSKWLMLITVLIWGAVAFGNVPGLQFYAVTQAERYVPSAVNVASGLNIAAFNLGIAGGASIGGMIVARGSLIYTPLIAAIFVFFAFVLTTWAGFLDRRKQAVHLAKC</sequence>
<dbReference type="SUPFAM" id="SSF103473">
    <property type="entry name" value="MFS general substrate transporter"/>
    <property type="match status" value="1"/>
</dbReference>
<organism evidence="8 9">
    <name type="scientific">Paracidovorax citrulli</name>
    <name type="common">Acidovorax citrulli</name>
    <dbReference type="NCBI Taxonomy" id="80869"/>
    <lineage>
        <taxon>Bacteria</taxon>
        <taxon>Pseudomonadati</taxon>
        <taxon>Pseudomonadota</taxon>
        <taxon>Betaproteobacteria</taxon>
        <taxon>Burkholderiales</taxon>
        <taxon>Comamonadaceae</taxon>
        <taxon>Paracidovorax</taxon>
    </lineage>
</organism>
<dbReference type="PANTHER" id="PTHR43124:SF8">
    <property type="entry name" value="INNER MEMBRANE TRANSPORT PROTEIN YDHP"/>
    <property type="match status" value="1"/>
</dbReference>
<feature type="transmembrane region" description="Helical" evidence="6">
    <location>
        <begin position="268"/>
        <end position="285"/>
    </location>
</feature>
<dbReference type="RefSeq" id="WP_011793869.1">
    <property type="nucleotide sequence ID" value="NZ_CP023687.1"/>
</dbReference>
<reference evidence="8 9" key="1">
    <citation type="submission" date="2023-06" db="EMBL/GenBank/DDBJ databases">
        <authorList>
            <person name="Ham H."/>
            <person name="Park D.S."/>
        </authorList>
    </citation>
    <scope>NUCLEOTIDE SEQUENCE [LARGE SCALE GENOMIC DNA]</scope>
    <source>
        <strain evidence="8 9">KACC 17005</strain>
    </source>
</reference>
<evidence type="ECO:0000256" key="1">
    <source>
        <dbReference type="ARBA" id="ARBA00004651"/>
    </source>
</evidence>
<feature type="transmembrane region" description="Helical" evidence="6">
    <location>
        <begin position="160"/>
        <end position="182"/>
    </location>
</feature>